<dbReference type="AlphaFoldDB" id="A0AAN1XYI0"/>
<organism evidence="1 2">
    <name type="scientific">Vulcanimicrobium alpinum</name>
    <dbReference type="NCBI Taxonomy" id="3016050"/>
    <lineage>
        <taxon>Bacteria</taxon>
        <taxon>Bacillati</taxon>
        <taxon>Vulcanimicrobiota</taxon>
        <taxon>Vulcanimicrobiia</taxon>
        <taxon>Vulcanimicrobiales</taxon>
        <taxon>Vulcanimicrobiaceae</taxon>
        <taxon>Vulcanimicrobium</taxon>
    </lineage>
</organism>
<dbReference type="Proteomes" id="UP001317532">
    <property type="component" value="Chromosome"/>
</dbReference>
<evidence type="ECO:0000313" key="1">
    <source>
        <dbReference type="EMBL" id="BDE07730.1"/>
    </source>
</evidence>
<name>A0AAN1XYI0_UNVUL</name>
<dbReference type="EMBL" id="AP025523">
    <property type="protein sequence ID" value="BDE07730.1"/>
    <property type="molecule type" value="Genomic_DNA"/>
</dbReference>
<gene>
    <name evidence="1" type="ORF">WPS_30060</name>
</gene>
<protein>
    <submittedName>
        <fullName evidence="1">Uncharacterized protein</fullName>
    </submittedName>
</protein>
<keyword evidence="2" id="KW-1185">Reference proteome</keyword>
<sequence>MTCDLELRDFRSIARIVNLAHRFNCRCTRVDATATDDTTTAMFAFDGPALALSRLRAQIDRLMLYEERLTRPPS</sequence>
<dbReference type="RefSeq" id="WP_317995304.1">
    <property type="nucleotide sequence ID" value="NZ_AP025523.1"/>
</dbReference>
<evidence type="ECO:0000313" key="2">
    <source>
        <dbReference type="Proteomes" id="UP001317532"/>
    </source>
</evidence>
<proteinExistence type="predicted"/>
<dbReference type="KEGG" id="vab:WPS_30060"/>
<accession>A0AAN1XYI0</accession>
<reference evidence="1 2" key="1">
    <citation type="journal article" date="2022" name="ISME Commun">
        <title>Vulcanimicrobium alpinus gen. nov. sp. nov., the first cultivated representative of the candidate phylum 'Eremiobacterota', is a metabolically versatile aerobic anoxygenic phototroph.</title>
        <authorList>
            <person name="Yabe S."/>
            <person name="Muto K."/>
            <person name="Abe K."/>
            <person name="Yokota A."/>
            <person name="Staudigel H."/>
            <person name="Tebo B.M."/>
        </authorList>
    </citation>
    <scope>NUCLEOTIDE SEQUENCE [LARGE SCALE GENOMIC DNA]</scope>
    <source>
        <strain evidence="1 2">WC8-2</strain>
    </source>
</reference>